<comment type="caution">
    <text evidence="2">The sequence shown here is derived from an EMBL/GenBank/DDBJ whole genome shotgun (WGS) entry which is preliminary data.</text>
</comment>
<gene>
    <name evidence="2" type="ORF">R1sor_002332</name>
</gene>
<protein>
    <recommendedName>
        <fullName evidence="4">DUF4283 domain-containing protein</fullName>
    </recommendedName>
</protein>
<evidence type="ECO:0008006" key="4">
    <source>
        <dbReference type="Google" id="ProtNLM"/>
    </source>
</evidence>
<sequence length="436" mass="49007">MAQKKIFVEGKNVQRSGRGSVSRTKVVSSAKAETTANTESVPDVRQLPDLLIEQLSRLEVAIPCEECTEANYTADASFVKKLVQLATTGIYTYFYERDVSLNAFKGWVGHHWIRAKGIKVKDIRKVSQFAFVAVFYMQKERNEALETEIASIRSSIAAHFTWTPECENQSFKPNEVPTWIWLKGITSWLKNSVAGIFQSIGPVLRLPVTTKELTSHEVSALVLWDPSVPHLQMVTVDLKWEGKRVLRLGFHASFDVLGAEKNTDQHQGDAADTLAQDWDIKPILFRNRWKKTTALSWTKGLSAKSRAEASQHGDFRRQEGANSPLRPVHSHLKEVAAASSSATGEIQHVQEVHQHCVQPDGSRNEEPQPMAIVLVQEDTVMSRSRRLVQIERVAVRRSSINFPGINEVDQFLPVVRPAEHQLEKEQTPSKSTKTQG</sequence>
<organism evidence="2 3">
    <name type="scientific">Riccia sorocarpa</name>
    <dbReference type="NCBI Taxonomy" id="122646"/>
    <lineage>
        <taxon>Eukaryota</taxon>
        <taxon>Viridiplantae</taxon>
        <taxon>Streptophyta</taxon>
        <taxon>Embryophyta</taxon>
        <taxon>Marchantiophyta</taxon>
        <taxon>Marchantiopsida</taxon>
        <taxon>Marchantiidae</taxon>
        <taxon>Marchantiales</taxon>
        <taxon>Ricciaceae</taxon>
        <taxon>Riccia</taxon>
    </lineage>
</organism>
<feature type="region of interest" description="Disordered" evidence="1">
    <location>
        <begin position="300"/>
        <end position="325"/>
    </location>
</feature>
<evidence type="ECO:0000313" key="3">
    <source>
        <dbReference type="Proteomes" id="UP001633002"/>
    </source>
</evidence>
<keyword evidence="3" id="KW-1185">Reference proteome</keyword>
<evidence type="ECO:0000313" key="2">
    <source>
        <dbReference type="EMBL" id="KAL3684310.1"/>
    </source>
</evidence>
<feature type="compositionally biased region" description="Basic and acidic residues" evidence="1">
    <location>
        <begin position="305"/>
        <end position="319"/>
    </location>
</feature>
<name>A0ABD3H1X1_9MARC</name>
<evidence type="ECO:0000256" key="1">
    <source>
        <dbReference type="SAM" id="MobiDB-lite"/>
    </source>
</evidence>
<dbReference type="EMBL" id="JBJQOH010000006">
    <property type="protein sequence ID" value="KAL3684310.1"/>
    <property type="molecule type" value="Genomic_DNA"/>
</dbReference>
<dbReference type="AlphaFoldDB" id="A0ABD3H1X1"/>
<accession>A0ABD3H1X1</accession>
<dbReference type="Proteomes" id="UP001633002">
    <property type="component" value="Unassembled WGS sequence"/>
</dbReference>
<reference evidence="2 3" key="1">
    <citation type="submission" date="2024-09" db="EMBL/GenBank/DDBJ databases">
        <title>Chromosome-scale assembly of Riccia sorocarpa.</title>
        <authorList>
            <person name="Paukszto L."/>
        </authorList>
    </citation>
    <scope>NUCLEOTIDE SEQUENCE [LARGE SCALE GENOMIC DNA]</scope>
    <source>
        <strain evidence="2">LP-2024</strain>
        <tissue evidence="2">Aerial parts of the thallus</tissue>
    </source>
</reference>
<proteinExistence type="predicted"/>